<dbReference type="InterPro" id="IPR013325">
    <property type="entry name" value="RNA_pol_sigma_r2"/>
</dbReference>
<dbReference type="SUPFAM" id="SSF88659">
    <property type="entry name" value="Sigma3 and sigma4 domains of RNA polymerase sigma factors"/>
    <property type="match status" value="1"/>
</dbReference>
<dbReference type="Gene3D" id="1.10.1740.10">
    <property type="match status" value="1"/>
</dbReference>
<evidence type="ECO:0008006" key="10">
    <source>
        <dbReference type="Google" id="ProtNLM"/>
    </source>
</evidence>
<dbReference type="InterPro" id="IPR007627">
    <property type="entry name" value="RNA_pol_sigma70_r2"/>
</dbReference>
<dbReference type="Pfam" id="PF08281">
    <property type="entry name" value="Sigma70_r4_2"/>
    <property type="match status" value="1"/>
</dbReference>
<dbReference type="InterPro" id="IPR013324">
    <property type="entry name" value="RNA_pol_sigma_r3/r4-like"/>
</dbReference>
<dbReference type="InterPro" id="IPR014325">
    <property type="entry name" value="RNA_pol_sigma-E_actinobac"/>
</dbReference>
<evidence type="ECO:0000313" key="9">
    <source>
        <dbReference type="Proteomes" id="UP001144313"/>
    </source>
</evidence>
<dbReference type="GO" id="GO:0016987">
    <property type="term" value="F:sigma factor activity"/>
    <property type="evidence" value="ECO:0007669"/>
    <property type="project" value="UniProtKB-KW"/>
</dbReference>
<dbReference type="InterPro" id="IPR036388">
    <property type="entry name" value="WH-like_DNA-bd_sf"/>
</dbReference>
<dbReference type="PANTHER" id="PTHR43133:SF50">
    <property type="entry name" value="ECF RNA POLYMERASE SIGMA FACTOR SIGM"/>
    <property type="match status" value="1"/>
</dbReference>
<sequence length="217" mass="23941">MLAPAGLPFTTAEGKGAMVKLLDSPPPRIRPATGGPPLDVPARLEEDAFRAFFERHHAELARFAWLLIGESGAAEDIAADAMLAVWRQWDQARRARSQIAYARGIVANLAKSRIRAAVRERRRNTLFWQRPGETHDGPDTAAVVDVRAALERLPLRRRACVVLRHSLELSERETADALGISIGTVKSQTSKGLAELRRILGPQEGSAWASMRKGEQR</sequence>
<dbReference type="AlphaFoldDB" id="A0A9W6G691"/>
<dbReference type="CDD" id="cd06171">
    <property type="entry name" value="Sigma70_r4"/>
    <property type="match status" value="1"/>
</dbReference>
<keyword evidence="2" id="KW-0805">Transcription regulation</keyword>
<dbReference type="Gene3D" id="1.10.10.10">
    <property type="entry name" value="Winged helix-like DNA-binding domain superfamily/Winged helix DNA-binding domain"/>
    <property type="match status" value="1"/>
</dbReference>
<keyword evidence="5" id="KW-0804">Transcription</keyword>
<protein>
    <recommendedName>
        <fullName evidence="10">RNA polymerase sigma-70 factor (Sigma-E family)</fullName>
    </recommendedName>
</protein>
<dbReference type="Proteomes" id="UP001144313">
    <property type="component" value="Unassembled WGS sequence"/>
</dbReference>
<name>A0A9W6G691_9ACTN</name>
<evidence type="ECO:0000256" key="5">
    <source>
        <dbReference type="ARBA" id="ARBA00023163"/>
    </source>
</evidence>
<comment type="caution">
    <text evidence="8">The sequence shown here is derived from an EMBL/GenBank/DDBJ whole genome shotgun (WGS) entry which is preliminary data.</text>
</comment>
<comment type="similarity">
    <text evidence="1">Belongs to the sigma-70 factor family. ECF subfamily.</text>
</comment>
<organism evidence="8 9">
    <name type="scientific">Glycomyces algeriensis</name>
    <dbReference type="NCBI Taxonomy" id="256037"/>
    <lineage>
        <taxon>Bacteria</taxon>
        <taxon>Bacillati</taxon>
        <taxon>Actinomycetota</taxon>
        <taxon>Actinomycetes</taxon>
        <taxon>Glycomycetales</taxon>
        <taxon>Glycomycetaceae</taxon>
        <taxon>Glycomyces</taxon>
    </lineage>
</organism>
<evidence type="ECO:0000259" key="7">
    <source>
        <dbReference type="Pfam" id="PF08281"/>
    </source>
</evidence>
<keyword evidence="4" id="KW-0238">DNA-binding</keyword>
<dbReference type="NCBIfam" id="TIGR02937">
    <property type="entry name" value="sigma70-ECF"/>
    <property type="match status" value="1"/>
</dbReference>
<evidence type="ECO:0000256" key="2">
    <source>
        <dbReference type="ARBA" id="ARBA00023015"/>
    </source>
</evidence>
<keyword evidence="3" id="KW-0731">Sigma factor</keyword>
<dbReference type="GO" id="GO:0006352">
    <property type="term" value="P:DNA-templated transcription initiation"/>
    <property type="evidence" value="ECO:0007669"/>
    <property type="project" value="InterPro"/>
</dbReference>
<evidence type="ECO:0000256" key="4">
    <source>
        <dbReference type="ARBA" id="ARBA00023125"/>
    </source>
</evidence>
<dbReference type="GO" id="GO:0003677">
    <property type="term" value="F:DNA binding"/>
    <property type="evidence" value="ECO:0007669"/>
    <property type="project" value="UniProtKB-KW"/>
</dbReference>
<dbReference type="SUPFAM" id="SSF88946">
    <property type="entry name" value="Sigma2 domain of RNA polymerase sigma factors"/>
    <property type="match status" value="1"/>
</dbReference>
<accession>A0A9W6G691</accession>
<proteinExistence type="inferred from homology"/>
<dbReference type="InterPro" id="IPR014284">
    <property type="entry name" value="RNA_pol_sigma-70_dom"/>
</dbReference>
<evidence type="ECO:0000313" key="8">
    <source>
        <dbReference type="EMBL" id="GLI41094.1"/>
    </source>
</evidence>
<dbReference type="EMBL" id="BSDT01000001">
    <property type="protein sequence ID" value="GLI41094.1"/>
    <property type="molecule type" value="Genomic_DNA"/>
</dbReference>
<dbReference type="Pfam" id="PF04542">
    <property type="entry name" value="Sigma70_r2"/>
    <property type="match status" value="1"/>
</dbReference>
<evidence type="ECO:0000256" key="3">
    <source>
        <dbReference type="ARBA" id="ARBA00023082"/>
    </source>
</evidence>
<reference evidence="8" key="1">
    <citation type="submission" date="2022-12" db="EMBL/GenBank/DDBJ databases">
        <title>Reference genome sequencing for broad-spectrum identification of bacterial and archaeal isolates by mass spectrometry.</title>
        <authorList>
            <person name="Sekiguchi Y."/>
            <person name="Tourlousse D.M."/>
        </authorList>
    </citation>
    <scope>NUCLEOTIDE SEQUENCE</scope>
    <source>
        <strain evidence="8">LLR39Z86</strain>
    </source>
</reference>
<dbReference type="NCBIfam" id="TIGR02983">
    <property type="entry name" value="SigE-fam_strep"/>
    <property type="match status" value="1"/>
</dbReference>
<evidence type="ECO:0000259" key="6">
    <source>
        <dbReference type="Pfam" id="PF04542"/>
    </source>
</evidence>
<evidence type="ECO:0000256" key="1">
    <source>
        <dbReference type="ARBA" id="ARBA00010641"/>
    </source>
</evidence>
<dbReference type="InterPro" id="IPR039425">
    <property type="entry name" value="RNA_pol_sigma-70-like"/>
</dbReference>
<gene>
    <name evidence="8" type="ORF">GALLR39Z86_09440</name>
</gene>
<feature type="domain" description="RNA polymerase sigma-70 region 2" evidence="6">
    <location>
        <begin position="52"/>
        <end position="119"/>
    </location>
</feature>
<keyword evidence="9" id="KW-1185">Reference proteome</keyword>
<dbReference type="InterPro" id="IPR013249">
    <property type="entry name" value="RNA_pol_sigma70_r4_t2"/>
</dbReference>
<dbReference type="PANTHER" id="PTHR43133">
    <property type="entry name" value="RNA POLYMERASE ECF-TYPE SIGMA FACTO"/>
    <property type="match status" value="1"/>
</dbReference>
<feature type="domain" description="RNA polymerase sigma factor 70 region 4 type 2" evidence="7">
    <location>
        <begin position="146"/>
        <end position="196"/>
    </location>
</feature>